<dbReference type="InterPro" id="IPR011051">
    <property type="entry name" value="RmlC_Cupin_sf"/>
</dbReference>
<dbReference type="SMART" id="SM00835">
    <property type="entry name" value="Cupin_1"/>
    <property type="match status" value="2"/>
</dbReference>
<dbReference type="Gene3D" id="2.60.120.10">
    <property type="entry name" value="Jelly Rolls"/>
    <property type="match status" value="2"/>
</dbReference>
<reference evidence="2" key="3">
    <citation type="submission" date="2025-09" db="UniProtKB">
        <authorList>
            <consortium name="Ensembl"/>
        </authorList>
    </citation>
    <scope>IDENTIFICATION</scope>
</reference>
<dbReference type="AlphaFoldDB" id="A0A8B9YZW9"/>
<accession>A0A8B9YZW9</accession>
<dbReference type="GeneTree" id="ENSGT00390000003755"/>
<dbReference type="Pfam" id="PF00190">
    <property type="entry name" value="Cupin_1"/>
    <property type="match status" value="2"/>
</dbReference>
<protein>
    <recommendedName>
        <fullName evidence="1">Cupin type-1 domain-containing protein</fullName>
    </recommendedName>
</protein>
<dbReference type="PANTHER" id="PTHR35349:SF4">
    <property type="entry name" value="CUPIN TYPE-1 DOMAIN-CONTAINING PROTEIN"/>
    <property type="match status" value="1"/>
</dbReference>
<dbReference type="GO" id="GO:0005794">
    <property type="term" value="C:Golgi apparatus"/>
    <property type="evidence" value="ECO:0007669"/>
    <property type="project" value="TreeGrafter"/>
</dbReference>
<proteinExistence type="predicted"/>
<dbReference type="Ensembl" id="ENSBGRT00000046832.1">
    <property type="protein sequence ID" value="ENSBGRP00000040397.1"/>
    <property type="gene ID" value="ENSBGRG00000025328.1"/>
</dbReference>
<dbReference type="PANTHER" id="PTHR35349">
    <property type="entry name" value="DYNACTIN-ASSOCIATED PROTEIN"/>
    <property type="match status" value="1"/>
</dbReference>
<dbReference type="InterPro" id="IPR006045">
    <property type="entry name" value="Cupin_1"/>
</dbReference>
<sequence length="452" mass="50867">MESPVFSCQDRCSFFCLTGTDGTVVSWSLQTCSFSSFLGGPPISTHPRIHSPPFLFPLCCPLTLGAVVASHSSGNDLHADGSPMTFQVFEFPGGAIQWARYRNNANDYLSIEEEAFGSSLNSQRSQMSFGTLRIKSSGLRAPHWHFNANEHGYLVQGTAWVGVADDGAVITTYNVTAGQVIFFPKNTVHWIKNVGSEDCFFLLFFSTHEELQTLDVDDVFFSTPEDIASRSLKPEGGINFIRTFHKQEEDQGVNLPPNLAELVVSANYSQSPDNFVWRYFYDLKGSKEHRFPGGIIQLAQYWKNRSELSHNEKIFSEFLNQHQKALTLSTLRIYNNGLRQPHFHFNANEMGYVINGCAKVGIINAQSFTEFNIHIGDVIFFPTGTQHYIKSTCDEDLLLILAFSTGDQLQTLDMDDYLQATADHILAQLFFKKQSEFKKIPQFKEDQAVNLP</sequence>
<organism evidence="2 3">
    <name type="scientific">Bos mutus grunniens</name>
    <name type="common">Wild yak</name>
    <name type="synonym">Bos grunniens</name>
    <dbReference type="NCBI Taxonomy" id="30521"/>
    <lineage>
        <taxon>Eukaryota</taxon>
        <taxon>Metazoa</taxon>
        <taxon>Chordata</taxon>
        <taxon>Craniata</taxon>
        <taxon>Vertebrata</taxon>
        <taxon>Euteleostomi</taxon>
        <taxon>Mammalia</taxon>
        <taxon>Eutheria</taxon>
        <taxon>Laurasiatheria</taxon>
        <taxon>Artiodactyla</taxon>
        <taxon>Ruminantia</taxon>
        <taxon>Pecora</taxon>
        <taxon>Bovidae</taxon>
        <taxon>Bovinae</taxon>
        <taxon>Bos</taxon>
    </lineage>
</organism>
<evidence type="ECO:0000313" key="2">
    <source>
        <dbReference type="Ensembl" id="ENSBGRP00000040397.1"/>
    </source>
</evidence>
<evidence type="ECO:0000313" key="3">
    <source>
        <dbReference type="Proteomes" id="UP000694520"/>
    </source>
</evidence>
<dbReference type="GO" id="GO:0005886">
    <property type="term" value="C:plasma membrane"/>
    <property type="evidence" value="ECO:0007669"/>
    <property type="project" value="TreeGrafter"/>
</dbReference>
<dbReference type="InterPro" id="IPR014710">
    <property type="entry name" value="RmlC-like_jellyroll"/>
</dbReference>
<reference evidence="2" key="1">
    <citation type="submission" date="2019-05" db="EMBL/GenBank/DDBJ databases">
        <authorList>
            <person name="Zhang S."/>
            <person name="Liu J."/>
        </authorList>
    </citation>
    <scope>NUCLEOTIDE SEQUENCE [LARGE SCALE GENOMIC DNA]</scope>
</reference>
<keyword evidence="3" id="KW-1185">Reference proteome</keyword>
<evidence type="ECO:0000259" key="1">
    <source>
        <dbReference type="SMART" id="SM00835"/>
    </source>
</evidence>
<name>A0A8B9YZW9_BOSMU</name>
<feature type="domain" description="Cupin type-1" evidence="1">
    <location>
        <begin position="118"/>
        <end position="261"/>
    </location>
</feature>
<reference evidence="2" key="2">
    <citation type="submission" date="2025-08" db="UniProtKB">
        <authorList>
            <consortium name="Ensembl"/>
        </authorList>
    </citation>
    <scope>IDENTIFICATION</scope>
</reference>
<dbReference type="InterPro" id="IPR053297">
    <property type="entry name" value="Dynactin-associated"/>
</dbReference>
<dbReference type="Proteomes" id="UP000694520">
    <property type="component" value="Chromosome 21"/>
</dbReference>
<dbReference type="SUPFAM" id="SSF51182">
    <property type="entry name" value="RmlC-like cupins"/>
    <property type="match status" value="1"/>
</dbReference>
<feature type="domain" description="Cupin type-1" evidence="1">
    <location>
        <begin position="303"/>
        <end position="438"/>
    </location>
</feature>